<evidence type="ECO:0000313" key="1">
    <source>
        <dbReference type="EMBL" id="PON32105.1"/>
    </source>
</evidence>
<feature type="non-terminal residue" evidence="1">
    <location>
        <position position="1"/>
    </location>
</feature>
<feature type="non-terminal residue" evidence="1">
    <location>
        <position position="72"/>
    </location>
</feature>
<dbReference type="AlphaFoldDB" id="A0A2P5A6D9"/>
<dbReference type="EMBL" id="JXTB01000867">
    <property type="protein sequence ID" value="PON32105.1"/>
    <property type="molecule type" value="Genomic_DNA"/>
</dbReference>
<evidence type="ECO:0000313" key="2">
    <source>
        <dbReference type="Proteomes" id="UP000237105"/>
    </source>
</evidence>
<accession>A0A2P5A6D9</accession>
<sequence length="72" mass="8319">TRQTELFARLLLLPSEFGLLLFSRKSSPRRSSTNVRSISMSKQLFRRPFPPPSPAKHIKAVLMWRHGSMKPN</sequence>
<name>A0A2P5A6D9_PARAD</name>
<dbReference type="STRING" id="3476.A0A2P5A6D9"/>
<dbReference type="Proteomes" id="UP000237105">
    <property type="component" value="Unassembled WGS sequence"/>
</dbReference>
<keyword evidence="2" id="KW-1185">Reference proteome</keyword>
<comment type="caution">
    <text evidence="1">The sequence shown here is derived from an EMBL/GenBank/DDBJ whole genome shotgun (WGS) entry which is preliminary data.</text>
</comment>
<organism evidence="1 2">
    <name type="scientific">Parasponia andersonii</name>
    <name type="common">Sponia andersonii</name>
    <dbReference type="NCBI Taxonomy" id="3476"/>
    <lineage>
        <taxon>Eukaryota</taxon>
        <taxon>Viridiplantae</taxon>
        <taxon>Streptophyta</taxon>
        <taxon>Embryophyta</taxon>
        <taxon>Tracheophyta</taxon>
        <taxon>Spermatophyta</taxon>
        <taxon>Magnoliopsida</taxon>
        <taxon>eudicotyledons</taxon>
        <taxon>Gunneridae</taxon>
        <taxon>Pentapetalae</taxon>
        <taxon>rosids</taxon>
        <taxon>fabids</taxon>
        <taxon>Rosales</taxon>
        <taxon>Cannabaceae</taxon>
        <taxon>Parasponia</taxon>
    </lineage>
</organism>
<dbReference type="OrthoDB" id="1745513at2759"/>
<protein>
    <submittedName>
        <fullName evidence="1">Uncharacterized protein</fullName>
    </submittedName>
</protein>
<gene>
    <name evidence="1" type="ORF">PanWU01x14_364060</name>
</gene>
<reference evidence="2" key="1">
    <citation type="submission" date="2016-06" db="EMBL/GenBank/DDBJ databases">
        <title>Parallel loss of symbiosis genes in relatives of nitrogen-fixing non-legume Parasponia.</title>
        <authorList>
            <person name="Van Velzen R."/>
            <person name="Holmer R."/>
            <person name="Bu F."/>
            <person name="Rutten L."/>
            <person name="Van Zeijl A."/>
            <person name="Liu W."/>
            <person name="Santuari L."/>
            <person name="Cao Q."/>
            <person name="Sharma T."/>
            <person name="Shen D."/>
            <person name="Roswanjaya Y."/>
            <person name="Wardhani T."/>
            <person name="Kalhor M.S."/>
            <person name="Jansen J."/>
            <person name="Van den Hoogen J."/>
            <person name="Gungor B."/>
            <person name="Hartog M."/>
            <person name="Hontelez J."/>
            <person name="Verver J."/>
            <person name="Yang W.-C."/>
            <person name="Schijlen E."/>
            <person name="Repin R."/>
            <person name="Schilthuizen M."/>
            <person name="Schranz E."/>
            <person name="Heidstra R."/>
            <person name="Miyata K."/>
            <person name="Fedorova E."/>
            <person name="Kohlen W."/>
            <person name="Bisseling T."/>
            <person name="Smit S."/>
            <person name="Geurts R."/>
        </authorList>
    </citation>
    <scope>NUCLEOTIDE SEQUENCE [LARGE SCALE GENOMIC DNA]</scope>
    <source>
        <strain evidence="2">cv. WU1-14</strain>
    </source>
</reference>
<proteinExistence type="predicted"/>